<evidence type="ECO:0000256" key="4">
    <source>
        <dbReference type="ARBA" id="ARBA00022989"/>
    </source>
</evidence>
<dbReference type="OrthoDB" id="5875602at2759"/>
<dbReference type="PANTHER" id="PTHR10796">
    <property type="entry name" value="PATCHED-RELATED"/>
    <property type="match status" value="1"/>
</dbReference>
<dbReference type="AlphaFoldDB" id="A0A8S1GXU4"/>
<feature type="transmembrane region" description="Helical" evidence="7">
    <location>
        <begin position="344"/>
        <end position="365"/>
    </location>
</feature>
<comment type="similarity">
    <text evidence="2">Belongs to the patched family.</text>
</comment>
<keyword evidence="4 7" id="KW-1133">Transmembrane helix</keyword>
<feature type="transmembrane region" description="Helical" evidence="7">
    <location>
        <begin position="440"/>
        <end position="461"/>
    </location>
</feature>
<dbReference type="Proteomes" id="UP000835052">
    <property type="component" value="Unassembled WGS sequence"/>
</dbReference>
<keyword evidence="3 7" id="KW-0812">Transmembrane</keyword>
<dbReference type="Pfam" id="PF02460">
    <property type="entry name" value="Patched"/>
    <property type="match status" value="1"/>
</dbReference>
<evidence type="ECO:0000256" key="2">
    <source>
        <dbReference type="ARBA" id="ARBA00005585"/>
    </source>
</evidence>
<feature type="transmembrane region" description="Helical" evidence="7">
    <location>
        <begin position="20"/>
        <end position="39"/>
    </location>
</feature>
<accession>A0A8S1GXU4</accession>
<comment type="caution">
    <text evidence="9">The sequence shown here is derived from an EMBL/GenBank/DDBJ whole genome shotgun (WGS) entry which is preliminary data.</text>
</comment>
<feature type="transmembrane region" description="Helical" evidence="7">
    <location>
        <begin position="276"/>
        <end position="300"/>
    </location>
</feature>
<reference evidence="9" key="1">
    <citation type="submission" date="2020-10" db="EMBL/GenBank/DDBJ databases">
        <authorList>
            <person name="Kikuchi T."/>
        </authorList>
    </citation>
    <scope>NUCLEOTIDE SEQUENCE</scope>
    <source>
        <strain evidence="9">NKZ352</strain>
    </source>
</reference>
<evidence type="ECO:0000256" key="7">
    <source>
        <dbReference type="SAM" id="Phobius"/>
    </source>
</evidence>
<name>A0A8S1GXU4_9PELO</name>
<evidence type="ECO:0000256" key="1">
    <source>
        <dbReference type="ARBA" id="ARBA00004141"/>
    </source>
</evidence>
<feature type="transmembrane region" description="Helical" evidence="7">
    <location>
        <begin position="784"/>
        <end position="805"/>
    </location>
</feature>
<evidence type="ECO:0000256" key="5">
    <source>
        <dbReference type="ARBA" id="ARBA00023136"/>
    </source>
</evidence>
<evidence type="ECO:0000259" key="8">
    <source>
        <dbReference type="PROSITE" id="PS50156"/>
    </source>
</evidence>
<protein>
    <recommendedName>
        <fullName evidence="8">SSD domain-containing protein</fullName>
    </recommendedName>
</protein>
<dbReference type="GO" id="GO:0030659">
    <property type="term" value="C:cytoplasmic vesicle membrane"/>
    <property type="evidence" value="ECO:0007669"/>
    <property type="project" value="TreeGrafter"/>
</dbReference>
<dbReference type="Gene3D" id="1.20.1640.10">
    <property type="entry name" value="Multidrug efflux transporter AcrB transmembrane domain"/>
    <property type="match status" value="2"/>
</dbReference>
<dbReference type="GO" id="GO:0005886">
    <property type="term" value="C:plasma membrane"/>
    <property type="evidence" value="ECO:0007669"/>
    <property type="project" value="TreeGrafter"/>
</dbReference>
<proteinExistence type="inferred from homology"/>
<evidence type="ECO:0000313" key="10">
    <source>
        <dbReference type="Proteomes" id="UP000835052"/>
    </source>
</evidence>
<feature type="transmembrane region" description="Helical" evidence="7">
    <location>
        <begin position="377"/>
        <end position="403"/>
    </location>
</feature>
<comment type="subcellular location">
    <subcellularLocation>
        <location evidence="1">Membrane</location>
        <topology evidence="1">Multi-pass membrane protein</topology>
    </subcellularLocation>
</comment>
<feature type="transmembrane region" description="Helical" evidence="7">
    <location>
        <begin position="744"/>
        <end position="764"/>
    </location>
</feature>
<evidence type="ECO:0000256" key="3">
    <source>
        <dbReference type="ARBA" id="ARBA00022692"/>
    </source>
</evidence>
<dbReference type="InterPro" id="IPR051697">
    <property type="entry name" value="Patched_domain-protein"/>
</dbReference>
<keyword evidence="10" id="KW-1185">Reference proteome</keyword>
<dbReference type="GO" id="GO:0018996">
    <property type="term" value="P:molting cycle, collagen and cuticulin-based cuticle"/>
    <property type="evidence" value="ECO:0007669"/>
    <property type="project" value="TreeGrafter"/>
</dbReference>
<dbReference type="EMBL" id="CAJGYM010000006">
    <property type="protein sequence ID" value="CAD6187338.1"/>
    <property type="molecule type" value="Genomic_DNA"/>
</dbReference>
<dbReference type="SUPFAM" id="SSF82866">
    <property type="entry name" value="Multidrug efflux transporter AcrB transmembrane domain"/>
    <property type="match status" value="2"/>
</dbReference>
<dbReference type="GO" id="GO:0006897">
    <property type="term" value="P:endocytosis"/>
    <property type="evidence" value="ECO:0007669"/>
    <property type="project" value="TreeGrafter"/>
</dbReference>
<dbReference type="InterPro" id="IPR003392">
    <property type="entry name" value="PTHD_SSD"/>
</dbReference>
<dbReference type="PANTHER" id="PTHR10796:SF189">
    <property type="entry name" value="SSD DOMAIN-CONTAINING PROTEIN"/>
    <property type="match status" value="1"/>
</dbReference>
<feature type="transmembrane region" description="Helical" evidence="7">
    <location>
        <begin position="307"/>
        <end position="328"/>
    </location>
</feature>
<sequence length="815" mass="92327">MLLGPALEAVGGSIGRRPLPFFAVSLLITALSLLTLYFLPFDIVLKFDDGYNRVDAPSIGELQSQINFFDSKVKPWYSALFAVPRNGSASITDNAEFNEVYKFYDKLMKLPIRGEGNQTIAYKDICGSMCDFNDILLYSSIFPPFTWPEDTIMFWYKANIGKHFFDLKLNERKDIVQANITALYFMVFPNDTQAVTDVSEFERVAQIAIDQHNANVTAKTTFTLHGPRGMELEIKRGTESFAVHFAIGLNVFCALQLIFFYFVNMAFKPISYLTNFVLWVAALLVPLCSLATSAAVHVLLGNHFNTLFLLSPIFAMILTCDGLFLIYFNWVRIGQTNKEHQTSLVLRSCGPSIFVVLSTALGFIVGSQMTVPEYANLSFFIGISLISIFFHTICLFVPTLVWIHSSNEHKPVDTGVKPTQTTCCCTKFLKKWSKLLSYSMVVKITAITSLVLFLGSSALVLPDTHGDLDYRQLLPEGSPNRMGVHFMSDKVWPQFLHILFIVERPPDFTNENDYARFKSMIRQLENLPGTIGREADMTWIKDFMRHNEIEEDAATLPMQNFRSFIDHAVYKAWRSGVRYEIDESGNLTLNKMIYMVAFNGTTTLAEKAQLIESCREVVRKYPEFRVYPFDTEVGMADSILHLMATVRQIPFLTLFSVSAFSLIALMNFVVAIVNAGLIFVIYAGTLAVMTFFGYTLNPFSVGYLMFAIAIAPKFTTHISYFLLQELRVPDHTKREQRVYTAFTKTLAPFMASWTCGFIFLLPTIFVKVQIFRELAAFHLTLHVIGLYVALLVLPSIICCLPKGLISTEFFYSRKK</sequence>
<keyword evidence="6" id="KW-0325">Glycoprotein</keyword>
<evidence type="ECO:0000256" key="6">
    <source>
        <dbReference type="ARBA" id="ARBA00023180"/>
    </source>
</evidence>
<feature type="transmembrane region" description="Helical" evidence="7">
    <location>
        <begin position="703"/>
        <end position="723"/>
    </location>
</feature>
<dbReference type="PROSITE" id="PS50156">
    <property type="entry name" value="SSD"/>
    <property type="match status" value="1"/>
</dbReference>
<organism evidence="9 10">
    <name type="scientific">Caenorhabditis auriculariae</name>
    <dbReference type="NCBI Taxonomy" id="2777116"/>
    <lineage>
        <taxon>Eukaryota</taxon>
        <taxon>Metazoa</taxon>
        <taxon>Ecdysozoa</taxon>
        <taxon>Nematoda</taxon>
        <taxon>Chromadorea</taxon>
        <taxon>Rhabditida</taxon>
        <taxon>Rhabditina</taxon>
        <taxon>Rhabditomorpha</taxon>
        <taxon>Rhabditoidea</taxon>
        <taxon>Rhabditidae</taxon>
        <taxon>Peloderinae</taxon>
        <taxon>Caenorhabditis</taxon>
    </lineage>
</organism>
<feature type="transmembrane region" description="Helical" evidence="7">
    <location>
        <begin position="651"/>
        <end position="683"/>
    </location>
</feature>
<evidence type="ECO:0000313" key="9">
    <source>
        <dbReference type="EMBL" id="CAD6187338.1"/>
    </source>
</evidence>
<keyword evidence="5 7" id="KW-0472">Membrane</keyword>
<feature type="transmembrane region" description="Helical" evidence="7">
    <location>
        <begin position="241"/>
        <end position="264"/>
    </location>
</feature>
<gene>
    <name evidence="9" type="ORF">CAUJ_LOCUS3257</name>
</gene>
<dbReference type="InterPro" id="IPR000731">
    <property type="entry name" value="SSD"/>
</dbReference>
<feature type="domain" description="SSD" evidence="8">
    <location>
        <begin position="245"/>
        <end position="402"/>
    </location>
</feature>